<name>A0A2J8JXW9_PANTR</name>
<accession>A0A2J8JXW9</accession>
<feature type="non-terminal residue" evidence="1">
    <location>
        <position position="1"/>
    </location>
</feature>
<reference evidence="1 2" key="1">
    <citation type="submission" date="2017-12" db="EMBL/GenBank/DDBJ databases">
        <title>High-resolution comparative analysis of great ape genomes.</title>
        <authorList>
            <person name="Pollen A."/>
            <person name="Hastie A."/>
            <person name="Hormozdiari F."/>
            <person name="Dougherty M."/>
            <person name="Liu R."/>
            <person name="Chaisson M."/>
            <person name="Hoppe E."/>
            <person name="Hill C."/>
            <person name="Pang A."/>
            <person name="Hillier L."/>
            <person name="Baker C."/>
            <person name="Armstrong J."/>
            <person name="Shendure J."/>
            <person name="Paten B."/>
            <person name="Wilson R."/>
            <person name="Chao H."/>
            <person name="Schneider V."/>
            <person name="Ventura M."/>
            <person name="Kronenberg Z."/>
            <person name="Murali S."/>
            <person name="Gordon D."/>
            <person name="Cantsilieris S."/>
            <person name="Munson K."/>
            <person name="Nelson B."/>
            <person name="Raja A."/>
            <person name="Underwood J."/>
            <person name="Diekhans M."/>
            <person name="Fiddes I."/>
            <person name="Haussler D."/>
            <person name="Eichler E."/>
        </authorList>
    </citation>
    <scope>NUCLEOTIDE SEQUENCE [LARGE SCALE GENOMIC DNA]</scope>
    <source>
        <strain evidence="1">Yerkes chimp pedigree #C0471</strain>
    </source>
</reference>
<protein>
    <submittedName>
        <fullName evidence="1">ITFG1 isoform 11</fullName>
    </submittedName>
</protein>
<evidence type="ECO:0000313" key="2">
    <source>
        <dbReference type="Proteomes" id="UP000236370"/>
    </source>
</evidence>
<evidence type="ECO:0000313" key="1">
    <source>
        <dbReference type="EMBL" id="PNI27608.1"/>
    </source>
</evidence>
<dbReference type="SUPFAM" id="SSF69318">
    <property type="entry name" value="Integrin alpha N-terminal domain"/>
    <property type="match status" value="1"/>
</dbReference>
<sequence>KPKVKVSFKNHSALITSVVPGDYDGDSQMDVLLTYLPKNYAKSELGAVIFWGQNQTLDTNNMTILNRTFQDEPLIMDFNGDLIPDIFGITNESNQPQILLGGHTTLNAPHLF</sequence>
<dbReference type="AlphaFoldDB" id="A0A2J8JXW9"/>
<comment type="caution">
    <text evidence="1">The sequence shown here is derived from an EMBL/GenBank/DDBJ whole genome shotgun (WGS) entry which is preliminary data.</text>
</comment>
<dbReference type="PANTHER" id="PTHR13412">
    <property type="entry name" value="T-CELL IMMUNOMODULATORY PROTEIN HOMOLOG"/>
    <property type="match status" value="1"/>
</dbReference>
<dbReference type="InterPro" id="IPR028994">
    <property type="entry name" value="Integrin_alpha_N"/>
</dbReference>
<dbReference type="PANTHER" id="PTHR13412:SF0">
    <property type="entry name" value="T-CELL IMMUNOMODULATORY PROTEIN"/>
    <property type="match status" value="1"/>
</dbReference>
<gene>
    <name evidence="1" type="ORF">CK820_G0043311</name>
</gene>
<dbReference type="Proteomes" id="UP000236370">
    <property type="component" value="Unassembled WGS sequence"/>
</dbReference>
<proteinExistence type="predicted"/>
<dbReference type="EMBL" id="NBAG03000410">
    <property type="protein sequence ID" value="PNI27608.1"/>
    <property type="molecule type" value="Genomic_DNA"/>
</dbReference>
<organism evidence="1 2">
    <name type="scientific">Pan troglodytes</name>
    <name type="common">Chimpanzee</name>
    <dbReference type="NCBI Taxonomy" id="9598"/>
    <lineage>
        <taxon>Eukaryota</taxon>
        <taxon>Metazoa</taxon>
        <taxon>Chordata</taxon>
        <taxon>Craniata</taxon>
        <taxon>Vertebrata</taxon>
        <taxon>Euteleostomi</taxon>
        <taxon>Mammalia</taxon>
        <taxon>Eutheria</taxon>
        <taxon>Euarchontoglires</taxon>
        <taxon>Primates</taxon>
        <taxon>Haplorrhini</taxon>
        <taxon>Catarrhini</taxon>
        <taxon>Hominidae</taxon>
        <taxon>Pan</taxon>
    </lineage>
</organism>
<dbReference type="InterPro" id="IPR024881">
    <property type="entry name" value="Tip"/>
</dbReference>